<accession>S4NH10</accession>
<dbReference type="Proteomes" id="UP000015001">
    <property type="component" value="Unassembled WGS sequence"/>
</dbReference>
<sequence>MVAVLRDCSDHVVSARARATSFPTRVRGFL</sequence>
<evidence type="ECO:0000313" key="1">
    <source>
        <dbReference type="EMBL" id="EPJ37724.1"/>
    </source>
</evidence>
<name>S4NH10_9ACTN</name>
<dbReference type="HOGENOM" id="CLU_3405654_0_0_11"/>
<organism evidence="1 2">
    <name type="scientific">Streptomyces afghaniensis 772</name>
    <dbReference type="NCBI Taxonomy" id="1283301"/>
    <lineage>
        <taxon>Bacteria</taxon>
        <taxon>Bacillati</taxon>
        <taxon>Actinomycetota</taxon>
        <taxon>Actinomycetes</taxon>
        <taxon>Kitasatosporales</taxon>
        <taxon>Streptomycetaceae</taxon>
        <taxon>Streptomyces</taxon>
    </lineage>
</organism>
<protein>
    <submittedName>
        <fullName evidence="1">Uncharacterized protein</fullName>
    </submittedName>
</protein>
<comment type="caution">
    <text evidence="1">The sequence shown here is derived from an EMBL/GenBank/DDBJ whole genome shotgun (WGS) entry which is preliminary data.</text>
</comment>
<gene>
    <name evidence="1" type="ORF">STAFG_5245</name>
</gene>
<proteinExistence type="predicted"/>
<dbReference type="AlphaFoldDB" id="S4NH10"/>
<keyword evidence="2" id="KW-1185">Reference proteome</keyword>
<evidence type="ECO:0000313" key="2">
    <source>
        <dbReference type="Proteomes" id="UP000015001"/>
    </source>
</evidence>
<reference evidence="1 2" key="1">
    <citation type="submission" date="2013-02" db="EMBL/GenBank/DDBJ databases">
        <title>Draft Genome Sequence of Streptomyces afghaniensis, Which Produces Compounds of the Julimycin B-Complex.</title>
        <authorList>
            <person name="Gruening B.A."/>
            <person name="Praeg A."/>
            <person name="Erxleben A."/>
            <person name="Guenther S."/>
            <person name="Fiedler H.-P."/>
            <person name="Goodfellow M."/>
            <person name="Mueller M."/>
        </authorList>
    </citation>
    <scope>NUCLEOTIDE SEQUENCE [LARGE SCALE GENOMIC DNA]</scope>
    <source>
        <strain evidence="1 2">772</strain>
    </source>
</reference>
<dbReference type="EMBL" id="AOPY01001486">
    <property type="protein sequence ID" value="EPJ37724.1"/>
    <property type="molecule type" value="Genomic_DNA"/>
</dbReference>